<feature type="domain" description="CID" evidence="2">
    <location>
        <begin position="4"/>
        <end position="142"/>
    </location>
</feature>
<dbReference type="CDD" id="cd16982">
    <property type="entry name" value="CID_Pcf11"/>
    <property type="match status" value="1"/>
</dbReference>
<feature type="region of interest" description="Disordered" evidence="1">
    <location>
        <begin position="620"/>
        <end position="642"/>
    </location>
</feature>
<dbReference type="GO" id="GO:0031124">
    <property type="term" value="P:mRNA 3'-end processing"/>
    <property type="evidence" value="ECO:0007669"/>
    <property type="project" value="InterPro"/>
</dbReference>
<dbReference type="SUPFAM" id="SSF48464">
    <property type="entry name" value="ENTH/VHS domain"/>
    <property type="match status" value="1"/>
</dbReference>
<feature type="compositionally biased region" description="Low complexity" evidence="1">
    <location>
        <begin position="437"/>
        <end position="447"/>
    </location>
</feature>
<accession>A0AA40EJ04</accession>
<dbReference type="PANTHER" id="PTHR15921:SF3">
    <property type="entry name" value="PRE-MRNA CLEAVAGE COMPLEX 2 PROTEIN PCF11"/>
    <property type="match status" value="1"/>
</dbReference>
<feature type="compositionally biased region" description="Low complexity" evidence="1">
    <location>
        <begin position="219"/>
        <end position="229"/>
    </location>
</feature>
<evidence type="ECO:0000259" key="2">
    <source>
        <dbReference type="PROSITE" id="PS51391"/>
    </source>
</evidence>
<dbReference type="InterPro" id="IPR047415">
    <property type="entry name" value="Pcf11_CID"/>
</dbReference>
<gene>
    <name evidence="3" type="ORF">B0T18DRAFT_204234</name>
</gene>
<dbReference type="AlphaFoldDB" id="A0AA40EJ04"/>
<keyword evidence="4" id="KW-1185">Reference proteome</keyword>
<reference evidence="3" key="1">
    <citation type="submission" date="2023-06" db="EMBL/GenBank/DDBJ databases">
        <title>Genome-scale phylogeny and comparative genomics of the fungal order Sordariales.</title>
        <authorList>
            <consortium name="Lawrence Berkeley National Laboratory"/>
            <person name="Hensen N."/>
            <person name="Bonometti L."/>
            <person name="Westerberg I."/>
            <person name="Brannstrom I.O."/>
            <person name="Guillou S."/>
            <person name="Cros-Aarteil S."/>
            <person name="Calhoun S."/>
            <person name="Haridas S."/>
            <person name="Kuo A."/>
            <person name="Mondo S."/>
            <person name="Pangilinan J."/>
            <person name="Riley R."/>
            <person name="LaButti K."/>
            <person name="Andreopoulos B."/>
            <person name="Lipzen A."/>
            <person name="Chen C."/>
            <person name="Yanf M."/>
            <person name="Daum C."/>
            <person name="Ng V."/>
            <person name="Clum A."/>
            <person name="Steindorff A."/>
            <person name="Ohm R."/>
            <person name="Martin F."/>
            <person name="Silar P."/>
            <person name="Natvig D."/>
            <person name="Lalanne C."/>
            <person name="Gautier V."/>
            <person name="Ament-velasquez S.L."/>
            <person name="Kruys A."/>
            <person name="Hutchinson M.I."/>
            <person name="Powell A.J."/>
            <person name="Barry K."/>
            <person name="Miller A.N."/>
            <person name="Grigoriev I.V."/>
            <person name="Debuchy R."/>
            <person name="Gladieux P."/>
            <person name="Thoren M.H."/>
            <person name="Johannesson H."/>
        </authorList>
    </citation>
    <scope>NUCLEOTIDE SEQUENCE</scope>
    <source>
        <strain evidence="3">SMH3187-1</strain>
    </source>
</reference>
<feature type="compositionally biased region" description="Pro residues" evidence="1">
    <location>
        <begin position="463"/>
        <end position="474"/>
    </location>
</feature>
<feature type="region of interest" description="Disordered" evidence="1">
    <location>
        <begin position="156"/>
        <end position="269"/>
    </location>
</feature>
<evidence type="ECO:0000313" key="3">
    <source>
        <dbReference type="EMBL" id="KAK0740208.1"/>
    </source>
</evidence>
<dbReference type="PROSITE" id="PS51391">
    <property type="entry name" value="CID"/>
    <property type="match status" value="1"/>
</dbReference>
<organism evidence="3 4">
    <name type="scientific">Schizothecium vesticola</name>
    <dbReference type="NCBI Taxonomy" id="314040"/>
    <lineage>
        <taxon>Eukaryota</taxon>
        <taxon>Fungi</taxon>
        <taxon>Dikarya</taxon>
        <taxon>Ascomycota</taxon>
        <taxon>Pezizomycotina</taxon>
        <taxon>Sordariomycetes</taxon>
        <taxon>Sordariomycetidae</taxon>
        <taxon>Sordariales</taxon>
        <taxon>Schizotheciaceae</taxon>
        <taxon>Schizothecium</taxon>
    </lineage>
</organism>
<proteinExistence type="predicted"/>
<dbReference type="Gene3D" id="1.25.40.90">
    <property type="match status" value="1"/>
</dbReference>
<dbReference type="Proteomes" id="UP001172155">
    <property type="component" value="Unassembled WGS sequence"/>
</dbReference>
<dbReference type="InterPro" id="IPR021605">
    <property type="entry name" value="Pcf11_Clp1-ID"/>
</dbReference>
<dbReference type="SMART" id="SM00582">
    <property type="entry name" value="RPR"/>
    <property type="match status" value="1"/>
</dbReference>
<dbReference type="InterPro" id="IPR045154">
    <property type="entry name" value="PCF11-like"/>
</dbReference>
<dbReference type="Pfam" id="PF11526">
    <property type="entry name" value="Pfc11_Clp1_ID"/>
    <property type="match status" value="1"/>
</dbReference>
<feature type="compositionally biased region" description="Gly residues" evidence="1">
    <location>
        <begin position="629"/>
        <end position="638"/>
    </location>
</feature>
<dbReference type="InterPro" id="IPR054127">
    <property type="entry name" value="Pcf11_C"/>
</dbReference>
<dbReference type="GO" id="GO:0003729">
    <property type="term" value="F:mRNA binding"/>
    <property type="evidence" value="ECO:0007669"/>
    <property type="project" value="InterPro"/>
</dbReference>
<feature type="compositionally biased region" description="Low complexity" evidence="1">
    <location>
        <begin position="194"/>
        <end position="207"/>
    </location>
</feature>
<evidence type="ECO:0000313" key="4">
    <source>
        <dbReference type="Proteomes" id="UP001172155"/>
    </source>
</evidence>
<comment type="caution">
    <text evidence="3">The sequence shown here is derived from an EMBL/GenBank/DDBJ whole genome shotgun (WGS) entry which is preliminary data.</text>
</comment>
<feature type="region of interest" description="Disordered" evidence="1">
    <location>
        <begin position="455"/>
        <end position="474"/>
    </location>
</feature>
<dbReference type="GO" id="GO:0000993">
    <property type="term" value="F:RNA polymerase II complex binding"/>
    <property type="evidence" value="ECO:0007669"/>
    <property type="project" value="InterPro"/>
</dbReference>
<dbReference type="PANTHER" id="PTHR15921">
    <property type="entry name" value="PRE-MRNA CLEAVAGE COMPLEX II"/>
    <property type="match status" value="1"/>
</dbReference>
<dbReference type="GO" id="GO:0005737">
    <property type="term" value="C:cytoplasm"/>
    <property type="evidence" value="ECO:0007669"/>
    <property type="project" value="TreeGrafter"/>
</dbReference>
<dbReference type="GO" id="GO:0006369">
    <property type="term" value="P:termination of RNA polymerase II transcription"/>
    <property type="evidence" value="ECO:0007669"/>
    <property type="project" value="InterPro"/>
</dbReference>
<protein>
    <recommendedName>
        <fullName evidence="2">CID domain-containing protein</fullName>
    </recommendedName>
</protein>
<dbReference type="FunFam" id="1.25.40.90:FF:000016">
    <property type="entry name" value="mRNA cleavage factor complex component Pcf11"/>
    <property type="match status" value="1"/>
</dbReference>
<dbReference type="EMBL" id="JAUKUD010000006">
    <property type="protein sequence ID" value="KAK0740208.1"/>
    <property type="molecule type" value="Genomic_DNA"/>
</dbReference>
<sequence length="733" mass="79602">MADDAAEVADDYRQALEDLSVNSRIEIATLTNIARENANHGLAIAEVLQNHIKKVPPPKTLPALYVLDSVVKNVPTPYSLYFGPKLYSIFMNAYTKVDKDTRRKMDEMLRTWKEPVPGSISTKPVFPPEVVRPIEHALIAARNVAFVANHNSFQGQQQLLRGARPPARETPTPPTGRSAPHAGLAQGQRPSLGQASQMPPQSMAQQPYPMRPHNDPNMQQQQQQQQQQQHRPTPQPAPAQMSMPHYPQHQPQPGLGSEAGYGPPPQGISIERLKDDIQQLIVAERTEFARNPLDASRQTRLKALLDLQAIIQRQDMPQDQLMLIKARVAELAVNNLRAAAPADPLTQHHQPPHLPPQQYYPPVGGVVATPTPPQVAALARPPSVTPGAGGGGLSLSALLGQKAAQAQKGSLAALLAAKQSATPPALGGFAPPPATSTPPQAYQANFPPAAVPLPAAVRSPSLPQGPPFGQPPAVQPSPVLATDAIKQEAKPNTVALLAMLRQKGLLKTDAAAKPKKQAYHSQRFSQASLKQHRPHLTPLFYDDLGAPCTQCGRRFRPDAAGRRQKTAHMDWHFRVHQRLADSEKRGLYRSYYVDEMDWIQTPLTGDADYAHATAATTTAAAHEDQADAGGSGGGGQKQGGRKQLQQLQYLAVPDDGDSAEAACPICQERFEMKWLDEAQEWVWMDAVRLGGRVFHASCHREVAGEGPGVEGVLGKRKAEDDFQSVRKVAMGGY</sequence>
<dbReference type="Pfam" id="PF21936">
    <property type="entry name" value="Pcf11_C"/>
    <property type="match status" value="1"/>
</dbReference>
<dbReference type="InterPro" id="IPR008942">
    <property type="entry name" value="ENTH_VHS"/>
</dbReference>
<dbReference type="Pfam" id="PF04818">
    <property type="entry name" value="CID"/>
    <property type="match status" value="1"/>
</dbReference>
<name>A0AA40EJ04_9PEZI</name>
<dbReference type="InterPro" id="IPR006569">
    <property type="entry name" value="CID_dom"/>
</dbReference>
<dbReference type="GO" id="GO:0005849">
    <property type="term" value="C:mRNA cleavage factor complex"/>
    <property type="evidence" value="ECO:0007669"/>
    <property type="project" value="InterPro"/>
</dbReference>
<evidence type="ECO:0000256" key="1">
    <source>
        <dbReference type="SAM" id="MobiDB-lite"/>
    </source>
</evidence>
<feature type="region of interest" description="Disordered" evidence="1">
    <location>
        <begin position="425"/>
        <end position="447"/>
    </location>
</feature>